<sequence length="181" mass="20618">MESIDGLASTNYKAGSLSSLQMAISSVFSRWDGLQMAIENRWGGRDSHQKSLNLASDVFSWFSQSKPPLHVEDLENLLHETLLLSFNTEIEDGSIEQVAEHLMMIYEENLLDLSYWAFRSSTWSVHQRRASFFFPLCGGKNLFLDLLCFGIRSRAASSHSREKIHLLNLSTFSFSLVSLQY</sequence>
<dbReference type="EMBL" id="OZ021737">
    <property type="protein sequence ID" value="CAK9318641.1"/>
    <property type="molecule type" value="Genomic_DNA"/>
</dbReference>
<evidence type="ECO:0000256" key="2">
    <source>
        <dbReference type="ARBA" id="ARBA00022552"/>
    </source>
</evidence>
<reference evidence="3 4" key="1">
    <citation type="submission" date="2024-03" db="EMBL/GenBank/DDBJ databases">
        <authorList>
            <person name="Gkanogiannis A."/>
            <person name="Becerra Lopez-Lavalle L."/>
        </authorList>
    </citation>
    <scope>NUCLEOTIDE SEQUENCE [LARGE SCALE GENOMIC DNA]</scope>
</reference>
<dbReference type="InterPro" id="IPR019398">
    <property type="entry name" value="Pre-rRNA_process_TSR2"/>
</dbReference>
<dbReference type="Pfam" id="PF10273">
    <property type="entry name" value="WGG"/>
    <property type="match status" value="1"/>
</dbReference>
<dbReference type="PANTHER" id="PTHR21250">
    <property type="entry name" value="PRE-RRNA-PROCESSING PROTEIN TSR2 HOMOLOG"/>
    <property type="match status" value="1"/>
</dbReference>
<evidence type="ECO:0000313" key="3">
    <source>
        <dbReference type="EMBL" id="CAK9318641.1"/>
    </source>
</evidence>
<proteinExistence type="inferred from homology"/>
<keyword evidence="2" id="KW-0698">rRNA processing</keyword>
<name>A0ABP0YGE2_9ROSI</name>
<organism evidence="3 4">
    <name type="scientific">Citrullus colocynthis</name>
    <name type="common">colocynth</name>
    <dbReference type="NCBI Taxonomy" id="252529"/>
    <lineage>
        <taxon>Eukaryota</taxon>
        <taxon>Viridiplantae</taxon>
        <taxon>Streptophyta</taxon>
        <taxon>Embryophyta</taxon>
        <taxon>Tracheophyta</taxon>
        <taxon>Spermatophyta</taxon>
        <taxon>Magnoliopsida</taxon>
        <taxon>eudicotyledons</taxon>
        <taxon>Gunneridae</taxon>
        <taxon>Pentapetalae</taxon>
        <taxon>rosids</taxon>
        <taxon>fabids</taxon>
        <taxon>Cucurbitales</taxon>
        <taxon>Cucurbitaceae</taxon>
        <taxon>Benincaseae</taxon>
        <taxon>Citrullus</taxon>
    </lineage>
</organism>
<gene>
    <name evidence="3" type="ORF">CITCOLO1_LOCUS10612</name>
</gene>
<dbReference type="Proteomes" id="UP001642487">
    <property type="component" value="Chromosome 3"/>
</dbReference>
<comment type="similarity">
    <text evidence="1">Belongs to the TSR2 family.</text>
</comment>
<evidence type="ECO:0000256" key="1">
    <source>
        <dbReference type="ARBA" id="ARBA00006524"/>
    </source>
</evidence>
<protein>
    <recommendedName>
        <fullName evidence="5">Pre-rRNA-processing protein TSR2</fullName>
    </recommendedName>
</protein>
<keyword evidence="4" id="KW-1185">Reference proteome</keyword>
<accession>A0ABP0YGE2</accession>
<evidence type="ECO:0008006" key="5">
    <source>
        <dbReference type="Google" id="ProtNLM"/>
    </source>
</evidence>
<evidence type="ECO:0000313" key="4">
    <source>
        <dbReference type="Proteomes" id="UP001642487"/>
    </source>
</evidence>